<evidence type="ECO:0000313" key="2">
    <source>
        <dbReference type="Proteomes" id="UP000008311"/>
    </source>
</evidence>
<dbReference type="EMBL" id="EQ993593">
    <property type="protein sequence ID" value="EEF22475.1"/>
    <property type="molecule type" value="Genomic_DNA"/>
</dbReference>
<dbReference type="AlphaFoldDB" id="B9TNT9"/>
<protein>
    <submittedName>
        <fullName evidence="1">Uncharacterized protein</fullName>
    </submittedName>
</protein>
<gene>
    <name evidence="1" type="ORF">RCOM_2063400</name>
</gene>
<organism evidence="1 2">
    <name type="scientific">Ricinus communis</name>
    <name type="common">Castor bean</name>
    <dbReference type="NCBI Taxonomy" id="3988"/>
    <lineage>
        <taxon>Eukaryota</taxon>
        <taxon>Viridiplantae</taxon>
        <taxon>Streptophyta</taxon>
        <taxon>Embryophyta</taxon>
        <taxon>Tracheophyta</taxon>
        <taxon>Spermatophyta</taxon>
        <taxon>Magnoliopsida</taxon>
        <taxon>eudicotyledons</taxon>
        <taxon>Gunneridae</taxon>
        <taxon>Pentapetalae</taxon>
        <taxon>rosids</taxon>
        <taxon>fabids</taxon>
        <taxon>Malpighiales</taxon>
        <taxon>Euphorbiaceae</taxon>
        <taxon>Acalyphoideae</taxon>
        <taxon>Acalypheae</taxon>
        <taxon>Ricinus</taxon>
    </lineage>
</organism>
<accession>B9TNT9</accession>
<proteinExistence type="predicted"/>
<evidence type="ECO:0000313" key="1">
    <source>
        <dbReference type="EMBL" id="EEF22475.1"/>
    </source>
</evidence>
<dbReference type="InParanoid" id="B9TNT9"/>
<name>B9TNT9_RICCO</name>
<dbReference type="Proteomes" id="UP000008311">
    <property type="component" value="Unassembled WGS sequence"/>
</dbReference>
<keyword evidence="2" id="KW-1185">Reference proteome</keyword>
<reference evidence="2" key="1">
    <citation type="journal article" date="2010" name="Nat. Biotechnol.">
        <title>Draft genome sequence of the oilseed species Ricinus communis.</title>
        <authorList>
            <person name="Chan A.P."/>
            <person name="Crabtree J."/>
            <person name="Zhao Q."/>
            <person name="Lorenzi H."/>
            <person name="Orvis J."/>
            <person name="Puiu D."/>
            <person name="Melake-Berhan A."/>
            <person name="Jones K.M."/>
            <person name="Redman J."/>
            <person name="Chen G."/>
            <person name="Cahoon E.B."/>
            <person name="Gedil M."/>
            <person name="Stanke M."/>
            <person name="Haas B.J."/>
            <person name="Wortman J.R."/>
            <person name="Fraser-Liggett C.M."/>
            <person name="Ravel J."/>
            <person name="Rabinowicz P.D."/>
        </authorList>
    </citation>
    <scope>NUCLEOTIDE SEQUENCE [LARGE SCALE GENOMIC DNA]</scope>
    <source>
        <strain evidence="2">cv. Hale</strain>
    </source>
</reference>
<sequence>MRQPELALPLAGRRHTVPQRFVERRVMAARVEQVLLALHYLVGGKTGQAGEPGADGDEFAPGIRHRYGVAAIVRDQRSQAHVLHLGRKAHQLGLSAIAVLDVGADDPLANPVRTHHRQHRRIQKSSPLLITDIHRRQHHHDGAFDDENHETDLKHDRQPVPLHDALLSEKRAPKALLSILAHRPRLGDESQRAMPLDIGMQGLHHGRIGRLFGLPLNDEIGAGTAGVFALFHKKLQRAHGLDEARRRDIFLEQLAVGGVIAGGYHLDRRLEAGIADAHQRRHLAF</sequence>